<comment type="cofactor">
    <cofactor evidence="2">
        <name>Mn(2+)</name>
        <dbReference type="ChEBI" id="CHEBI:29035"/>
    </cofactor>
</comment>
<name>A0A0G1J5J2_9BACT</name>
<evidence type="ECO:0000256" key="2">
    <source>
        <dbReference type="ARBA" id="ARBA00001936"/>
    </source>
</evidence>
<reference evidence="15 16" key="1">
    <citation type="journal article" date="2015" name="Nature">
        <title>rRNA introns, odd ribosomes, and small enigmatic genomes across a large radiation of phyla.</title>
        <authorList>
            <person name="Brown C.T."/>
            <person name="Hug L.A."/>
            <person name="Thomas B.C."/>
            <person name="Sharon I."/>
            <person name="Castelle C.J."/>
            <person name="Singh A."/>
            <person name="Wilkins M.J."/>
            <person name="Williams K.H."/>
            <person name="Banfield J.F."/>
        </authorList>
    </citation>
    <scope>NUCLEOTIDE SEQUENCE [LARGE SCALE GENOMIC DNA]</scope>
</reference>
<keyword evidence="8 12" id="KW-0464">Manganese</keyword>
<feature type="binding site" evidence="10 11">
    <location>
        <begin position="227"/>
        <end position="230"/>
    </location>
    <ligand>
        <name>substrate</name>
    </ligand>
</feature>
<evidence type="ECO:0000256" key="8">
    <source>
        <dbReference type="ARBA" id="ARBA00023211"/>
    </source>
</evidence>
<evidence type="ECO:0000256" key="5">
    <source>
        <dbReference type="ARBA" id="ARBA00008819"/>
    </source>
</evidence>
<protein>
    <recommendedName>
        <fullName evidence="10">2,3-bisphosphoglycerate-independent phosphoglycerate mutase</fullName>
        <shortName evidence="10">BPG-independent PGAM</shortName>
        <shortName evidence="10">Phosphoglyceromutase</shortName>
        <shortName evidence="10">iPGM</shortName>
        <ecNumber evidence="10">5.4.2.12</ecNumber>
    </recommendedName>
</protein>
<accession>A0A0G1J5J2</accession>
<dbReference type="PATRIC" id="fig|1618564.3.peg.595"/>
<evidence type="ECO:0000256" key="7">
    <source>
        <dbReference type="ARBA" id="ARBA00023152"/>
    </source>
</evidence>
<dbReference type="AlphaFoldDB" id="A0A0G1J5J2"/>
<dbReference type="Pfam" id="PF06415">
    <property type="entry name" value="iPGM_N"/>
    <property type="match status" value="1"/>
</dbReference>
<dbReference type="GO" id="GO:0005829">
    <property type="term" value="C:cytosol"/>
    <property type="evidence" value="ECO:0007669"/>
    <property type="project" value="TreeGrafter"/>
</dbReference>
<dbReference type="FunFam" id="3.40.1450.10:FF:000002">
    <property type="entry name" value="2,3-bisphosphoglycerate-independent phosphoglycerate mutase"/>
    <property type="match status" value="1"/>
</dbReference>
<keyword evidence="7 10" id="KW-0324">Glycolysis</keyword>
<dbReference type="InterPro" id="IPR005995">
    <property type="entry name" value="Pgm_bpd_ind"/>
</dbReference>
<dbReference type="Proteomes" id="UP000034826">
    <property type="component" value="Unassembled WGS sequence"/>
</dbReference>
<comment type="subunit">
    <text evidence="10">Monomer.</text>
</comment>
<feature type="binding site" evidence="10 11">
    <location>
        <position position="330"/>
    </location>
    <ligand>
        <name>substrate</name>
    </ligand>
</feature>
<dbReference type="EMBL" id="LCIY01000021">
    <property type="protein sequence ID" value="KKT66588.1"/>
    <property type="molecule type" value="Genomic_DNA"/>
</dbReference>
<feature type="binding site" evidence="12">
    <location>
        <position position="457"/>
    </location>
    <ligand>
        <name>Mn(2+)</name>
        <dbReference type="ChEBI" id="CHEBI:29035"/>
        <label>1</label>
    </ligand>
</feature>
<dbReference type="GO" id="GO:0004619">
    <property type="term" value="F:phosphoglycerate mutase activity"/>
    <property type="evidence" value="ECO:0007669"/>
    <property type="project" value="UniProtKB-UniRule"/>
</dbReference>
<evidence type="ECO:0000313" key="16">
    <source>
        <dbReference type="Proteomes" id="UP000034826"/>
    </source>
</evidence>
<dbReference type="Gene3D" id="3.40.1450.10">
    <property type="entry name" value="BPG-independent phosphoglycerate mutase, domain B"/>
    <property type="match status" value="1"/>
</dbReference>
<feature type="binding site" evidence="10 11">
    <location>
        <position position="157"/>
    </location>
    <ligand>
        <name>substrate</name>
    </ligand>
</feature>
<sequence>MISAGFPHTRLLASGEAVGLPHGEDGNTETGHLNLGAGQVVYQDLPRIDMAVADGSFFENPALVNAIKHAQSRKSKLHLLGLVGSGGVHSNIEHLFALMRMAKTQNIDNIILHLITDGRDSPPTSALTFIAQVKQRIDQLGVGTIASVMGRYFAMDRDHRFSRTEKAYFCLTRDDGLTAKNAEEAIKNSYAAGKTDEFIEPTTIVGENGEPAGLIKNGDAVIFFNFRIDRPRQLTKAFVLPDFKKQAVREEFDPYAVKYYKKHLPVPRRDEELPFDRGEMLKDLYFVTMTRYEANLPVDVAFPPIFVQMPLGRLISDRGYRQLRLAETEKERFVTYYFNGQREEPFPGEDRLMIPSPAVATYDLSPEMSTPQLSHALSEALAKDRYDFMVVNVACPDMVAHTGNLAATIKACQAADLLVGEAVKQTLPLGGAVLITGDHGNAEEMINPLTGGVDTEHSVFPVPFFLVTKQRQGKPAQLQSGVLADVAPTILKLMEIEKPSSMTGKSLI</sequence>
<evidence type="ECO:0000256" key="3">
    <source>
        <dbReference type="ARBA" id="ARBA00002315"/>
    </source>
</evidence>
<gene>
    <name evidence="10" type="primary">gpmI</name>
    <name evidence="15" type="ORF">UW60_C0021G0004</name>
</gene>
<feature type="binding site" evidence="10 11">
    <location>
        <position position="151"/>
    </location>
    <ligand>
        <name>substrate</name>
    </ligand>
</feature>
<dbReference type="HAMAP" id="MF_01038">
    <property type="entry name" value="GpmI"/>
    <property type="match status" value="1"/>
</dbReference>
<dbReference type="PANTHER" id="PTHR31637:SF0">
    <property type="entry name" value="2,3-BISPHOSPHOGLYCERATE-INDEPENDENT PHOSPHOGLYCERATE MUTASE"/>
    <property type="match status" value="1"/>
</dbReference>
<feature type="binding site" evidence="12">
    <location>
        <position position="439"/>
    </location>
    <ligand>
        <name>Mn(2+)</name>
        <dbReference type="ChEBI" id="CHEBI:29035"/>
        <label>2</label>
    </ligand>
</feature>
<feature type="domain" description="BPG-independent PGAM N-terminal" evidence="14">
    <location>
        <begin position="48"/>
        <end position="293"/>
    </location>
</feature>
<dbReference type="GO" id="GO:0030145">
    <property type="term" value="F:manganese ion binding"/>
    <property type="evidence" value="ECO:0007669"/>
    <property type="project" value="InterPro"/>
</dbReference>
<dbReference type="Pfam" id="PF01676">
    <property type="entry name" value="Metalloenzyme"/>
    <property type="match status" value="1"/>
</dbReference>
<evidence type="ECO:0000256" key="1">
    <source>
        <dbReference type="ARBA" id="ARBA00000370"/>
    </source>
</evidence>
<dbReference type="UniPathway" id="UPA00109">
    <property type="reaction ID" value="UER00186"/>
</dbReference>
<dbReference type="InterPro" id="IPR017850">
    <property type="entry name" value="Alkaline_phosphatase_core_sf"/>
</dbReference>
<keyword evidence="6 12" id="KW-0479">Metal-binding</keyword>
<evidence type="ECO:0000313" key="15">
    <source>
        <dbReference type="EMBL" id="KKT66588.1"/>
    </source>
</evidence>
<dbReference type="SUPFAM" id="SSF53649">
    <property type="entry name" value="Alkaline phosphatase-like"/>
    <property type="match status" value="1"/>
</dbReference>
<feature type="binding site" evidence="12">
    <location>
        <position position="397"/>
    </location>
    <ligand>
        <name>Mn(2+)</name>
        <dbReference type="ChEBI" id="CHEBI:29035"/>
        <label>1</label>
    </ligand>
</feature>
<evidence type="ECO:0000259" key="14">
    <source>
        <dbReference type="Pfam" id="PF06415"/>
    </source>
</evidence>
<dbReference type="PIRSF" id="PIRSF001492">
    <property type="entry name" value="IPGAM"/>
    <property type="match status" value="1"/>
</dbReference>
<evidence type="ECO:0000256" key="6">
    <source>
        <dbReference type="ARBA" id="ARBA00022723"/>
    </source>
</evidence>
<dbReference type="GO" id="GO:0006096">
    <property type="term" value="P:glycolytic process"/>
    <property type="evidence" value="ECO:0007669"/>
    <property type="project" value="UniProtKB-UniRule"/>
</dbReference>
<dbReference type="InterPro" id="IPR036646">
    <property type="entry name" value="PGAM_B_sf"/>
</dbReference>
<feature type="binding site" evidence="12">
    <location>
        <position position="401"/>
    </location>
    <ligand>
        <name>Mn(2+)</name>
        <dbReference type="ChEBI" id="CHEBI:29035"/>
        <label>1</label>
    </ligand>
</feature>
<evidence type="ECO:0000256" key="10">
    <source>
        <dbReference type="HAMAP-Rule" id="MF_01038"/>
    </source>
</evidence>
<dbReference type="InterPro" id="IPR006124">
    <property type="entry name" value="Metalloenzyme"/>
</dbReference>
<dbReference type="GO" id="GO:0006007">
    <property type="term" value="P:glucose catabolic process"/>
    <property type="evidence" value="ECO:0007669"/>
    <property type="project" value="InterPro"/>
</dbReference>
<comment type="catalytic activity">
    <reaction evidence="1 10">
        <text>(2R)-2-phosphoglycerate = (2R)-3-phosphoglycerate</text>
        <dbReference type="Rhea" id="RHEA:15901"/>
        <dbReference type="ChEBI" id="CHEBI:58272"/>
        <dbReference type="ChEBI" id="CHEBI:58289"/>
        <dbReference type="EC" id="5.4.2.12"/>
    </reaction>
</comment>
<evidence type="ECO:0000256" key="12">
    <source>
        <dbReference type="PIRSR" id="PIRSR001492-3"/>
    </source>
</evidence>
<feature type="binding site" evidence="12">
    <location>
        <position position="438"/>
    </location>
    <ligand>
        <name>Mn(2+)</name>
        <dbReference type="ChEBI" id="CHEBI:29035"/>
        <label>2</label>
    </ligand>
</feature>
<comment type="similarity">
    <text evidence="5 10">Belongs to the BPG-independent phosphoglycerate mutase family.</text>
</comment>
<comment type="function">
    <text evidence="3 10">Catalyzes the interconversion of 2-phosphoglycerate and 3-phosphoglycerate.</text>
</comment>
<evidence type="ECO:0000259" key="13">
    <source>
        <dbReference type="Pfam" id="PF01676"/>
    </source>
</evidence>
<comment type="caution">
    <text evidence="15">The sequence shown here is derived from an EMBL/GenBank/DDBJ whole genome shotgun (WGS) entry which is preliminary data.</text>
</comment>
<proteinExistence type="inferred from homology"/>
<feature type="domain" description="Metalloenzyme" evidence="13">
    <location>
        <begin position="13"/>
        <end position="498"/>
    </location>
</feature>
<dbReference type="SUPFAM" id="SSF64158">
    <property type="entry name" value="2,3-Bisphosphoglycerate-independent phosphoglycerate mutase, substrate-binding domain"/>
    <property type="match status" value="1"/>
</dbReference>
<organism evidence="15 16">
    <name type="scientific">Candidatus Woesebacteria bacterium GW2011_GWA2_44_33</name>
    <dbReference type="NCBI Taxonomy" id="1618564"/>
    <lineage>
        <taxon>Bacteria</taxon>
        <taxon>Candidatus Woeseibacteriota</taxon>
    </lineage>
</organism>
<evidence type="ECO:0000256" key="11">
    <source>
        <dbReference type="PIRSR" id="PIRSR001492-2"/>
    </source>
</evidence>
<feature type="binding site" evidence="10 11">
    <location>
        <position position="89"/>
    </location>
    <ligand>
        <name>substrate</name>
    </ligand>
</feature>
<dbReference type="InterPro" id="IPR011258">
    <property type="entry name" value="BPG-indep_PGM_N"/>
</dbReference>
<comment type="caution">
    <text evidence="10">Lacks conserved residue(s) required for the propagation of feature annotation.</text>
</comment>
<dbReference type="CDD" id="cd16010">
    <property type="entry name" value="iPGM"/>
    <property type="match status" value="1"/>
</dbReference>
<comment type="pathway">
    <text evidence="4 10">Carbohydrate degradation; glycolysis; pyruvate from D-glyceraldehyde 3-phosphate: step 3/5.</text>
</comment>
<dbReference type="PANTHER" id="PTHR31637">
    <property type="entry name" value="2,3-BISPHOSPHOGLYCERATE-INDEPENDENT PHOSPHOGLYCERATE MUTASE"/>
    <property type="match status" value="1"/>
</dbReference>
<feature type="binding site" evidence="10 11">
    <location>
        <begin position="119"/>
        <end position="120"/>
    </location>
    <ligand>
        <name>substrate</name>
    </ligand>
</feature>
<evidence type="ECO:0000256" key="4">
    <source>
        <dbReference type="ARBA" id="ARBA00004798"/>
    </source>
</evidence>
<dbReference type="EC" id="5.4.2.12" evidence="10"/>
<dbReference type="Gene3D" id="3.40.720.10">
    <property type="entry name" value="Alkaline Phosphatase, subunit A"/>
    <property type="match status" value="1"/>
</dbReference>
<keyword evidence="9 10" id="KW-0413">Isomerase</keyword>
<evidence type="ECO:0000256" key="9">
    <source>
        <dbReference type="ARBA" id="ARBA00023235"/>
    </source>
</evidence>